<dbReference type="CDD" id="cd14840">
    <property type="entry name" value="D-Ala-D-Ala_dipeptidase_Aad"/>
    <property type="match status" value="1"/>
</dbReference>
<evidence type="ECO:0000256" key="8">
    <source>
        <dbReference type="ARBA" id="ARBA00023316"/>
    </source>
</evidence>
<evidence type="ECO:0000256" key="4">
    <source>
        <dbReference type="ARBA" id="ARBA00022801"/>
    </source>
</evidence>
<dbReference type="Proteomes" id="UP000050898">
    <property type="component" value="Unassembled WGS sequence"/>
</dbReference>
<dbReference type="Gene3D" id="3.30.1380.10">
    <property type="match status" value="1"/>
</dbReference>
<dbReference type="InterPro" id="IPR009045">
    <property type="entry name" value="Zn_M74/Hedgehog-like"/>
</dbReference>
<dbReference type="Pfam" id="PF01427">
    <property type="entry name" value="Peptidase_M15"/>
    <property type="match status" value="1"/>
</dbReference>
<evidence type="ECO:0000256" key="10">
    <source>
        <dbReference type="PIRNR" id="PIRNR026671"/>
    </source>
</evidence>
<keyword evidence="2 9" id="KW-0645">Protease</keyword>
<keyword evidence="5" id="KW-0862">Zinc</keyword>
<comment type="catalytic activity">
    <reaction evidence="1 9 10">
        <text>D-alanyl-D-alanine + H2O = 2 D-alanine</text>
        <dbReference type="Rhea" id="RHEA:20661"/>
        <dbReference type="ChEBI" id="CHEBI:15377"/>
        <dbReference type="ChEBI" id="CHEBI:57416"/>
        <dbReference type="ChEBI" id="CHEBI:57822"/>
        <dbReference type="EC" id="3.4.13.22"/>
    </reaction>
</comment>
<comment type="function">
    <text evidence="9 10">Catalyzes hydrolysis of the D-alanyl-D-alanine dipeptide.</text>
</comment>
<evidence type="ECO:0000256" key="5">
    <source>
        <dbReference type="ARBA" id="ARBA00022833"/>
    </source>
</evidence>
<evidence type="ECO:0000256" key="7">
    <source>
        <dbReference type="ARBA" id="ARBA00023049"/>
    </source>
</evidence>
<reference evidence="11 12" key="1">
    <citation type="journal article" date="2015" name="Genome Announc.">
        <title>Expanding the biotechnology potential of lactobacilli through comparative genomics of 213 strains and associated genera.</title>
        <authorList>
            <person name="Sun Z."/>
            <person name="Harris H.M."/>
            <person name="McCann A."/>
            <person name="Guo C."/>
            <person name="Argimon S."/>
            <person name="Zhang W."/>
            <person name="Yang X."/>
            <person name="Jeffery I.B."/>
            <person name="Cooney J.C."/>
            <person name="Kagawa T.F."/>
            <person name="Liu W."/>
            <person name="Song Y."/>
            <person name="Salvetti E."/>
            <person name="Wrobel A."/>
            <person name="Rasinkangas P."/>
            <person name="Parkhill J."/>
            <person name="Rea M.C."/>
            <person name="O'Sullivan O."/>
            <person name="Ritari J."/>
            <person name="Douillard F.P."/>
            <person name="Paul Ross R."/>
            <person name="Yang R."/>
            <person name="Briner A.E."/>
            <person name="Felis G.E."/>
            <person name="de Vos W.M."/>
            <person name="Barrangou R."/>
            <person name="Klaenhammer T.R."/>
            <person name="Caufield P.W."/>
            <person name="Cui Y."/>
            <person name="Zhang H."/>
            <person name="O'Toole P.W."/>
        </authorList>
    </citation>
    <scope>NUCLEOTIDE SEQUENCE [LARGE SCALE GENOMIC DNA]</scope>
    <source>
        <strain evidence="11 12">DSM 20444</strain>
    </source>
</reference>
<evidence type="ECO:0000256" key="1">
    <source>
        <dbReference type="ARBA" id="ARBA00001362"/>
    </source>
</evidence>
<dbReference type="PIRSF" id="PIRSF026671">
    <property type="entry name" value="AA_dipeptidase"/>
    <property type="match status" value="1"/>
</dbReference>
<accession>J0UTU8</accession>
<feature type="site" description="Transition state stabilizer" evidence="9">
    <location>
        <position position="72"/>
    </location>
</feature>
<evidence type="ECO:0000256" key="6">
    <source>
        <dbReference type="ARBA" id="ARBA00022997"/>
    </source>
</evidence>
<protein>
    <recommendedName>
        <fullName evidence="9 10">D-alanyl-D-alanine dipeptidase</fullName>
        <shortName evidence="9 10">D-Ala-D-Ala dipeptidase</shortName>
        <ecNumber evidence="9 10">3.4.13.22</ecNumber>
    </recommendedName>
</protein>
<dbReference type="SUPFAM" id="SSF55166">
    <property type="entry name" value="Hedgehog/DD-peptidase"/>
    <property type="match status" value="1"/>
</dbReference>
<feature type="active site" description="Proton donor/acceptor" evidence="9">
    <location>
        <position position="162"/>
    </location>
</feature>
<dbReference type="PANTHER" id="PTHR43126:SF1">
    <property type="entry name" value="D-ALANYL-D-ALANINE DIPEPTIDASE"/>
    <property type="match status" value="1"/>
</dbReference>
<dbReference type="GO" id="GO:0006508">
    <property type="term" value="P:proteolysis"/>
    <property type="evidence" value="ECO:0007669"/>
    <property type="project" value="UniProtKB-KW"/>
</dbReference>
<dbReference type="MEROPS" id="M15.012"/>
<dbReference type="GeneID" id="98315851"/>
<dbReference type="InterPro" id="IPR000755">
    <property type="entry name" value="A_A_dipeptidase"/>
</dbReference>
<dbReference type="GO" id="GO:0008237">
    <property type="term" value="F:metallopeptidase activity"/>
    <property type="evidence" value="ECO:0007669"/>
    <property type="project" value="UniProtKB-KW"/>
</dbReference>
<gene>
    <name evidence="11" type="ORF">FD00_GL000031</name>
</gene>
<name>J0UTU8_9LACO</name>
<keyword evidence="7 9" id="KW-0482">Metalloprotease</keyword>
<dbReference type="GO" id="GO:0046872">
    <property type="term" value="F:metal ion binding"/>
    <property type="evidence" value="ECO:0007669"/>
    <property type="project" value="UniProtKB-KW"/>
</dbReference>
<comment type="caution">
    <text evidence="9">Lacks conserved residue(s) required for the propagation of feature annotation.</text>
</comment>
<evidence type="ECO:0000256" key="2">
    <source>
        <dbReference type="ARBA" id="ARBA00022670"/>
    </source>
</evidence>
<keyword evidence="4 9" id="KW-0378">Hydrolase</keyword>
<keyword evidence="3" id="KW-0479">Metal-binding</keyword>
<sequence length="185" mass="21371">MNSAKQGFTNIQKIDSDIIVDLKYATTDNFTQQIVYNFTTAIARTGTAQKLAVASDLVKKKGYFLKVWDAYRPVIAQKKLFEVYPDPHFVAEPNPNFSHQKGVTFDLTLVDADKNDVKMQSDFDDFSTRAHRNFKRTAEEEEYYQILNNAMLEAGFVGYPEEWWDYRDSEMDSYQPLAADPNDYS</sequence>
<dbReference type="GO" id="GO:0071555">
    <property type="term" value="P:cell wall organization"/>
    <property type="evidence" value="ECO:0007669"/>
    <property type="project" value="UniProtKB-KW"/>
</dbReference>
<comment type="similarity">
    <text evidence="9 10">Belongs to the peptidase M15D family.</text>
</comment>
<evidence type="ECO:0000313" key="11">
    <source>
        <dbReference type="EMBL" id="KRN11500.1"/>
    </source>
</evidence>
<dbReference type="EMBL" id="AYYH01000001">
    <property type="protein sequence ID" value="KRN11500.1"/>
    <property type="molecule type" value="Genomic_DNA"/>
</dbReference>
<keyword evidence="6 9" id="KW-0224">Dipeptidase</keyword>
<proteinExistence type="inferred from homology"/>
<dbReference type="GO" id="GO:0160237">
    <property type="term" value="F:D-Ala-D-Ala dipeptidase activity"/>
    <property type="evidence" value="ECO:0007669"/>
    <property type="project" value="UniProtKB-EC"/>
</dbReference>
<dbReference type="PATRIC" id="fig|1046596.6.peg.30"/>
<dbReference type="EC" id="3.4.13.22" evidence="9 10"/>
<keyword evidence="8 10" id="KW-0961">Cell wall biogenesis/degradation</keyword>
<evidence type="ECO:0000256" key="3">
    <source>
        <dbReference type="ARBA" id="ARBA00022723"/>
    </source>
</evidence>
<comment type="caution">
    <text evidence="11">The sequence shown here is derived from an EMBL/GenBank/DDBJ whole genome shotgun (WGS) entry which is preliminary data.</text>
</comment>
<evidence type="ECO:0000313" key="12">
    <source>
        <dbReference type="Proteomes" id="UP000050898"/>
    </source>
</evidence>
<dbReference type="AlphaFoldDB" id="J0UTU8"/>
<keyword evidence="12" id="KW-1185">Reference proteome</keyword>
<evidence type="ECO:0000256" key="9">
    <source>
        <dbReference type="HAMAP-Rule" id="MF_01924"/>
    </source>
</evidence>
<dbReference type="RefSeq" id="WP_003688070.1">
    <property type="nucleotide sequence ID" value="NZ_AKKT01000044.1"/>
</dbReference>
<dbReference type="OrthoDB" id="9801430at2"/>
<dbReference type="PANTHER" id="PTHR43126">
    <property type="entry name" value="D-ALANYL-D-ALANINE DIPEPTIDASE"/>
    <property type="match status" value="1"/>
</dbReference>
<organism evidence="11 12">
    <name type="scientific">Liquorilactobacillus mali KCTC 3596 = DSM 20444</name>
    <dbReference type="NCBI Taxonomy" id="1046596"/>
    <lineage>
        <taxon>Bacteria</taxon>
        <taxon>Bacillati</taxon>
        <taxon>Bacillota</taxon>
        <taxon>Bacilli</taxon>
        <taxon>Lactobacillales</taxon>
        <taxon>Lactobacillaceae</taxon>
        <taxon>Liquorilactobacillus</taxon>
    </lineage>
</organism>
<dbReference type="HAMAP" id="MF_01924">
    <property type="entry name" value="A_A_dipeptidase"/>
    <property type="match status" value="1"/>
</dbReference>